<evidence type="ECO:0000313" key="6">
    <source>
        <dbReference type="EMBL" id="SFN59963.1"/>
    </source>
</evidence>
<dbReference type="GO" id="GO:0003677">
    <property type="term" value="F:DNA binding"/>
    <property type="evidence" value="ECO:0007669"/>
    <property type="project" value="UniProtKB-KW"/>
</dbReference>
<evidence type="ECO:0000259" key="5">
    <source>
        <dbReference type="PROSITE" id="PS50931"/>
    </source>
</evidence>
<comment type="similarity">
    <text evidence="1">Belongs to the LysR transcriptional regulatory family.</text>
</comment>
<evidence type="ECO:0000313" key="7">
    <source>
        <dbReference type="Proteomes" id="UP000198968"/>
    </source>
</evidence>
<evidence type="ECO:0000256" key="4">
    <source>
        <dbReference type="ARBA" id="ARBA00023163"/>
    </source>
</evidence>
<evidence type="ECO:0000256" key="3">
    <source>
        <dbReference type="ARBA" id="ARBA00023125"/>
    </source>
</evidence>
<reference evidence="7" key="1">
    <citation type="submission" date="2016-10" db="EMBL/GenBank/DDBJ databases">
        <authorList>
            <person name="Varghese N."/>
            <person name="Submissions S."/>
        </authorList>
    </citation>
    <scope>NUCLEOTIDE SEQUENCE [LARGE SCALE GENOMIC DNA]</scope>
    <source>
        <strain evidence="7">OV426</strain>
    </source>
</reference>
<dbReference type="Gene3D" id="1.10.10.10">
    <property type="entry name" value="Winged helix-like DNA-binding domain superfamily/Winged helix DNA-binding domain"/>
    <property type="match status" value="1"/>
</dbReference>
<accession>A0A1I5AC21</accession>
<dbReference type="PANTHER" id="PTHR30537">
    <property type="entry name" value="HTH-TYPE TRANSCRIPTIONAL REGULATOR"/>
    <property type="match status" value="1"/>
</dbReference>
<keyword evidence="3" id="KW-0238">DNA-binding</keyword>
<feature type="domain" description="HTH lysR-type" evidence="5">
    <location>
        <begin position="1"/>
        <end position="61"/>
    </location>
</feature>
<dbReference type="Pfam" id="PF00126">
    <property type="entry name" value="HTH_1"/>
    <property type="match status" value="1"/>
</dbReference>
<dbReference type="Gene3D" id="3.40.190.290">
    <property type="match status" value="1"/>
</dbReference>
<dbReference type="GO" id="GO:0003700">
    <property type="term" value="F:DNA-binding transcription factor activity"/>
    <property type="evidence" value="ECO:0007669"/>
    <property type="project" value="InterPro"/>
</dbReference>
<proteinExistence type="inferred from homology"/>
<gene>
    <name evidence="6" type="ORF">SAMN05428971_1978</name>
</gene>
<dbReference type="InterPro" id="IPR036388">
    <property type="entry name" value="WH-like_DNA-bd_sf"/>
</dbReference>
<protein>
    <submittedName>
        <fullName evidence="6">Transcriptional regulator, LysR family</fullName>
    </submittedName>
</protein>
<dbReference type="InterPro" id="IPR005119">
    <property type="entry name" value="LysR_subst-bd"/>
</dbReference>
<dbReference type="InterPro" id="IPR000847">
    <property type="entry name" value="LysR_HTH_N"/>
</dbReference>
<dbReference type="PROSITE" id="PS50931">
    <property type="entry name" value="HTH_LYSR"/>
    <property type="match status" value="1"/>
</dbReference>
<dbReference type="Proteomes" id="UP000198968">
    <property type="component" value="Unassembled WGS sequence"/>
</dbReference>
<dbReference type="SUPFAM" id="SSF53850">
    <property type="entry name" value="Periplasmic binding protein-like II"/>
    <property type="match status" value="1"/>
</dbReference>
<keyword evidence="4" id="KW-0804">Transcription</keyword>
<dbReference type="InterPro" id="IPR058163">
    <property type="entry name" value="LysR-type_TF_proteobact-type"/>
</dbReference>
<dbReference type="Pfam" id="PF03466">
    <property type="entry name" value="LysR_substrate"/>
    <property type="match status" value="1"/>
</dbReference>
<dbReference type="AlphaFoldDB" id="A0A1I5AC21"/>
<keyword evidence="7" id="KW-1185">Reference proteome</keyword>
<evidence type="ECO:0000256" key="2">
    <source>
        <dbReference type="ARBA" id="ARBA00023015"/>
    </source>
</evidence>
<dbReference type="PRINTS" id="PR00039">
    <property type="entry name" value="HTHLYSR"/>
</dbReference>
<organism evidence="6 7">
    <name type="scientific">Candidatus Pantoea varia</name>
    <dbReference type="NCBI Taxonomy" id="1881036"/>
    <lineage>
        <taxon>Bacteria</taxon>
        <taxon>Pseudomonadati</taxon>
        <taxon>Pseudomonadota</taxon>
        <taxon>Gammaproteobacteria</taxon>
        <taxon>Enterobacterales</taxon>
        <taxon>Erwiniaceae</taxon>
        <taxon>Pantoea</taxon>
    </lineage>
</organism>
<keyword evidence="2" id="KW-0805">Transcription regulation</keyword>
<dbReference type="InterPro" id="IPR036390">
    <property type="entry name" value="WH_DNA-bd_sf"/>
</dbReference>
<dbReference type="FunFam" id="1.10.10.10:FF:000001">
    <property type="entry name" value="LysR family transcriptional regulator"/>
    <property type="match status" value="1"/>
</dbReference>
<name>A0A1I5AC21_9GAMM</name>
<dbReference type="SUPFAM" id="SSF46785">
    <property type="entry name" value="Winged helix' DNA-binding domain"/>
    <property type="match status" value="1"/>
</dbReference>
<dbReference type="PANTHER" id="PTHR30537:SF5">
    <property type="entry name" value="HTH-TYPE TRANSCRIPTIONAL ACTIVATOR TTDR-RELATED"/>
    <property type="match status" value="1"/>
</dbReference>
<dbReference type="OrthoDB" id="8885940at2"/>
<dbReference type="RefSeq" id="WP_090963132.1">
    <property type="nucleotide sequence ID" value="NZ_FOVG01000001.1"/>
</dbReference>
<dbReference type="EMBL" id="FOVG01000001">
    <property type="protein sequence ID" value="SFN59963.1"/>
    <property type="molecule type" value="Genomic_DNA"/>
</dbReference>
<sequence>MNNAIYNQIRIFQSIAREGNISSAARKLEITPPSVSKALKLLEAHIGHPLFVRTTRRIELTDAGQQLLEQTSAAVTSLEKSLESIRDQNQEPSGLVRITLSRFAYLLVLKPAMAAFCQQYPGIQLEISVYDGTVNIIDERFDLGIRFGDILEGGVVARPLMKPFREGLYASSAYLDAFGTPETPSDLHEHRLIGYRFITNNRILPLILDVNGEQLAVEMPGQLMSNDIEVMADGIRNGLGIGRLFEPVHNLQPDKAAFIPVMEPYWKTYPPVYLYYPKSAGKTKRVKTLIDFLLKHTAECPNEGRFYSPSSQ</sequence>
<evidence type="ECO:0000256" key="1">
    <source>
        <dbReference type="ARBA" id="ARBA00009437"/>
    </source>
</evidence>